<dbReference type="InterPro" id="IPR012347">
    <property type="entry name" value="Ferritin-like"/>
</dbReference>
<proteinExistence type="predicted"/>
<organism evidence="1 2">
    <name type="scientific">Natronorubrum sediminis</name>
    <dbReference type="NCBI Taxonomy" id="640943"/>
    <lineage>
        <taxon>Archaea</taxon>
        <taxon>Methanobacteriati</taxon>
        <taxon>Methanobacteriota</taxon>
        <taxon>Stenosarchaea group</taxon>
        <taxon>Halobacteria</taxon>
        <taxon>Halobacteriales</taxon>
        <taxon>Natrialbaceae</taxon>
        <taxon>Natronorubrum</taxon>
    </lineage>
</organism>
<sequence>MRTSVDQISDLEQLFHHKFAQQHTTEQELVEIFDEMATNATNDRLSKGVADHRDEIRMQVTRLEDVFAALDRPAEQREAPILDGLEQDRRMLEDAIEDDDLRNTISLNAAMMTEGIEMSAYEGLSTMATQIGYDDEIRKPLESNFDEGNPRIANCRRWNPQLS</sequence>
<dbReference type="InterPro" id="IPR010287">
    <property type="entry name" value="DUF892_YciF-like"/>
</dbReference>
<dbReference type="InterPro" id="IPR009078">
    <property type="entry name" value="Ferritin-like_SF"/>
</dbReference>
<dbReference type="PANTHER" id="PTHR30565">
    <property type="entry name" value="PROTEIN YCIF"/>
    <property type="match status" value="1"/>
</dbReference>
<dbReference type="AlphaFoldDB" id="A0A1H6FUJ6"/>
<dbReference type="EMBL" id="FNWL01000002">
    <property type="protein sequence ID" value="SEH14481.1"/>
    <property type="molecule type" value="Genomic_DNA"/>
</dbReference>
<evidence type="ECO:0000313" key="2">
    <source>
        <dbReference type="Proteomes" id="UP000199112"/>
    </source>
</evidence>
<reference evidence="2" key="1">
    <citation type="submission" date="2016-10" db="EMBL/GenBank/DDBJ databases">
        <authorList>
            <person name="Varghese N."/>
            <person name="Submissions S."/>
        </authorList>
    </citation>
    <scope>NUCLEOTIDE SEQUENCE [LARGE SCALE GENOMIC DNA]</scope>
    <source>
        <strain evidence="2">CGMCC 1.8981</strain>
    </source>
</reference>
<name>A0A1H6FUJ6_9EURY</name>
<dbReference type="PANTHER" id="PTHR30565:SF9">
    <property type="entry name" value="PROTEIN YCIF"/>
    <property type="match status" value="1"/>
</dbReference>
<protein>
    <submittedName>
        <fullName evidence="1">Ferritin-like metal-binding protein YciE</fullName>
    </submittedName>
</protein>
<keyword evidence="2" id="KW-1185">Reference proteome</keyword>
<dbReference type="SUPFAM" id="SSF47240">
    <property type="entry name" value="Ferritin-like"/>
    <property type="match status" value="1"/>
</dbReference>
<dbReference type="Pfam" id="PF05974">
    <property type="entry name" value="DUF892"/>
    <property type="match status" value="1"/>
</dbReference>
<evidence type="ECO:0000313" key="1">
    <source>
        <dbReference type="EMBL" id="SEH14481.1"/>
    </source>
</evidence>
<dbReference type="Proteomes" id="UP000199112">
    <property type="component" value="Unassembled WGS sequence"/>
</dbReference>
<gene>
    <name evidence="1" type="ORF">SAMN04487967_1622</name>
</gene>
<dbReference type="InterPro" id="IPR047114">
    <property type="entry name" value="YciF"/>
</dbReference>
<accession>A0A1H6FUJ6</accession>
<dbReference type="Gene3D" id="1.20.1260.10">
    <property type="match status" value="1"/>
</dbReference>